<evidence type="ECO:0000313" key="3">
    <source>
        <dbReference type="Proteomes" id="UP000585474"/>
    </source>
</evidence>
<name>A0A7J0GKB3_9ERIC</name>
<feature type="compositionally biased region" description="Basic residues" evidence="1">
    <location>
        <begin position="142"/>
        <end position="152"/>
    </location>
</feature>
<accession>A0A7J0GKB3</accession>
<reference evidence="2 3" key="1">
    <citation type="submission" date="2019-07" db="EMBL/GenBank/DDBJ databases">
        <title>De Novo Assembly of kiwifruit Actinidia rufa.</title>
        <authorList>
            <person name="Sugita-Konishi S."/>
            <person name="Sato K."/>
            <person name="Mori E."/>
            <person name="Abe Y."/>
            <person name="Kisaki G."/>
            <person name="Hamano K."/>
            <person name="Suezawa K."/>
            <person name="Otani M."/>
            <person name="Fukuda T."/>
            <person name="Manabe T."/>
            <person name="Gomi K."/>
            <person name="Tabuchi M."/>
            <person name="Akimitsu K."/>
            <person name="Kataoka I."/>
        </authorList>
    </citation>
    <scope>NUCLEOTIDE SEQUENCE [LARGE SCALE GENOMIC DNA]</scope>
    <source>
        <strain evidence="3">cv. Fuchu</strain>
    </source>
</reference>
<feature type="region of interest" description="Disordered" evidence="1">
    <location>
        <begin position="135"/>
        <end position="159"/>
    </location>
</feature>
<feature type="compositionally biased region" description="Polar residues" evidence="1">
    <location>
        <begin position="209"/>
        <end position="242"/>
    </location>
</feature>
<feature type="region of interest" description="Disordered" evidence="1">
    <location>
        <begin position="172"/>
        <end position="242"/>
    </location>
</feature>
<evidence type="ECO:0000256" key="1">
    <source>
        <dbReference type="SAM" id="MobiDB-lite"/>
    </source>
</evidence>
<feature type="compositionally biased region" description="Basic and acidic residues" evidence="1">
    <location>
        <begin position="185"/>
        <end position="203"/>
    </location>
</feature>
<evidence type="ECO:0000313" key="2">
    <source>
        <dbReference type="EMBL" id="GFZ11243.1"/>
    </source>
</evidence>
<protein>
    <submittedName>
        <fullName evidence="2">Uncharacterized protein</fullName>
    </submittedName>
</protein>
<dbReference type="Proteomes" id="UP000585474">
    <property type="component" value="Unassembled WGS sequence"/>
</dbReference>
<comment type="caution">
    <text evidence="2">The sequence shown here is derived from an EMBL/GenBank/DDBJ whole genome shotgun (WGS) entry which is preliminary data.</text>
</comment>
<dbReference type="EMBL" id="BJWL01000022">
    <property type="protein sequence ID" value="GFZ11243.1"/>
    <property type="molecule type" value="Genomic_DNA"/>
</dbReference>
<proteinExistence type="predicted"/>
<organism evidence="2 3">
    <name type="scientific">Actinidia rufa</name>
    <dbReference type="NCBI Taxonomy" id="165716"/>
    <lineage>
        <taxon>Eukaryota</taxon>
        <taxon>Viridiplantae</taxon>
        <taxon>Streptophyta</taxon>
        <taxon>Embryophyta</taxon>
        <taxon>Tracheophyta</taxon>
        <taxon>Spermatophyta</taxon>
        <taxon>Magnoliopsida</taxon>
        <taxon>eudicotyledons</taxon>
        <taxon>Gunneridae</taxon>
        <taxon>Pentapetalae</taxon>
        <taxon>asterids</taxon>
        <taxon>Ericales</taxon>
        <taxon>Actinidiaceae</taxon>
        <taxon>Actinidia</taxon>
    </lineage>
</organism>
<sequence length="261" mass="28698">MKREIVKDNKEIHRKTVIEGKHRCLAIAMKQARGPCAVARSKKLPSTGTVLAESSITSEMSLYSKLGKVITPKFGQGATVGDDPESAHPDTSRAAVCLVTRQLALKACAKLCYIRLALILYKTYAKTTMMASHSNNCFNSQKTRRKPPHAPRTHGDRGVKLLADAQRMTKATSRLLKPTQVVEKGSFKEGSKRSKLSPREGQNRRQRQSHVSLESQSDSKSVTSSRGCPQVESTSIGTSTRLSMPSEIEKAIYILSSITEQ</sequence>
<gene>
    <name evidence="2" type="ORF">Acr_22g0006410</name>
</gene>
<keyword evidence="3" id="KW-1185">Reference proteome</keyword>
<dbReference type="AlphaFoldDB" id="A0A7J0GKB3"/>